<reference evidence="2" key="1">
    <citation type="journal article" date="2022" name="Mol. Ecol. Resour.">
        <title>The genomes of chicory, endive, great burdock and yacon provide insights into Asteraceae palaeo-polyploidization history and plant inulin production.</title>
        <authorList>
            <person name="Fan W."/>
            <person name="Wang S."/>
            <person name="Wang H."/>
            <person name="Wang A."/>
            <person name="Jiang F."/>
            <person name="Liu H."/>
            <person name="Zhao H."/>
            <person name="Xu D."/>
            <person name="Zhang Y."/>
        </authorList>
    </citation>
    <scope>NUCLEOTIDE SEQUENCE [LARGE SCALE GENOMIC DNA]</scope>
    <source>
        <strain evidence="2">cv. Yunnan</strain>
    </source>
</reference>
<proteinExistence type="predicted"/>
<name>A0ACB9FZD4_9ASTR</name>
<evidence type="ECO:0000313" key="2">
    <source>
        <dbReference type="Proteomes" id="UP001056120"/>
    </source>
</evidence>
<gene>
    <name evidence="1" type="ORF">L1987_46513</name>
</gene>
<comment type="caution">
    <text evidence="1">The sequence shown here is derived from an EMBL/GenBank/DDBJ whole genome shotgun (WGS) entry which is preliminary data.</text>
</comment>
<keyword evidence="2" id="KW-1185">Reference proteome</keyword>
<sequence length="172" mass="18836">MEFVEGRQGQNCLPLTAQKKSCYPPLPLSSRLPPYSAGLLLCSAILHRISNSSHGFDCSDHSSPSEGAEIDGLPNLHLRALTVLSSGSASGDESVDSIPVKPVDQDEHDLLEVENGKLLWRREVNESHVANAKLGIKSLKRKLKAPGVGVECARIVRELKDTRAIVRYMKER</sequence>
<organism evidence="1 2">
    <name type="scientific">Smallanthus sonchifolius</name>
    <dbReference type="NCBI Taxonomy" id="185202"/>
    <lineage>
        <taxon>Eukaryota</taxon>
        <taxon>Viridiplantae</taxon>
        <taxon>Streptophyta</taxon>
        <taxon>Embryophyta</taxon>
        <taxon>Tracheophyta</taxon>
        <taxon>Spermatophyta</taxon>
        <taxon>Magnoliopsida</taxon>
        <taxon>eudicotyledons</taxon>
        <taxon>Gunneridae</taxon>
        <taxon>Pentapetalae</taxon>
        <taxon>asterids</taxon>
        <taxon>campanulids</taxon>
        <taxon>Asterales</taxon>
        <taxon>Asteraceae</taxon>
        <taxon>Asteroideae</taxon>
        <taxon>Heliantheae alliance</taxon>
        <taxon>Millerieae</taxon>
        <taxon>Smallanthus</taxon>
    </lineage>
</organism>
<evidence type="ECO:0000313" key="1">
    <source>
        <dbReference type="EMBL" id="KAI3776724.1"/>
    </source>
</evidence>
<dbReference type="Proteomes" id="UP001056120">
    <property type="component" value="Linkage Group LG15"/>
</dbReference>
<dbReference type="EMBL" id="CM042032">
    <property type="protein sequence ID" value="KAI3776724.1"/>
    <property type="molecule type" value="Genomic_DNA"/>
</dbReference>
<reference evidence="1 2" key="2">
    <citation type="journal article" date="2022" name="Mol. Ecol. Resour.">
        <title>The genomes of chicory, endive, great burdock and yacon provide insights into Asteraceae paleo-polyploidization history and plant inulin production.</title>
        <authorList>
            <person name="Fan W."/>
            <person name="Wang S."/>
            <person name="Wang H."/>
            <person name="Wang A."/>
            <person name="Jiang F."/>
            <person name="Liu H."/>
            <person name="Zhao H."/>
            <person name="Xu D."/>
            <person name="Zhang Y."/>
        </authorList>
    </citation>
    <scope>NUCLEOTIDE SEQUENCE [LARGE SCALE GENOMIC DNA]</scope>
    <source>
        <strain evidence="2">cv. Yunnan</strain>
        <tissue evidence="1">Leaves</tissue>
    </source>
</reference>
<protein>
    <submittedName>
        <fullName evidence="1">Uncharacterized protein</fullName>
    </submittedName>
</protein>
<accession>A0ACB9FZD4</accession>